<keyword evidence="3" id="KW-1185">Reference proteome</keyword>
<evidence type="ECO:0000313" key="3">
    <source>
        <dbReference type="Proteomes" id="UP001316803"/>
    </source>
</evidence>
<accession>A0AAN8ED98</accession>
<feature type="chain" id="PRO_5043002625" evidence="1">
    <location>
        <begin position="17"/>
        <end position="247"/>
    </location>
</feature>
<reference evidence="2 3" key="1">
    <citation type="submission" date="2022-12" db="EMBL/GenBank/DDBJ databases">
        <title>Genomic features and morphological characterization of a novel Knufia sp. strain isolated from spacecraft assembly facility.</title>
        <authorList>
            <person name="Teixeira M."/>
            <person name="Chander A.M."/>
            <person name="Stajich J.E."/>
            <person name="Venkateswaran K."/>
        </authorList>
    </citation>
    <scope>NUCLEOTIDE SEQUENCE [LARGE SCALE GENOMIC DNA]</scope>
    <source>
        <strain evidence="2 3">FJI-L2-BK-P2</strain>
    </source>
</reference>
<feature type="signal peptide" evidence="1">
    <location>
        <begin position="1"/>
        <end position="16"/>
    </location>
</feature>
<dbReference type="Proteomes" id="UP001316803">
    <property type="component" value="Unassembled WGS sequence"/>
</dbReference>
<evidence type="ECO:0000313" key="2">
    <source>
        <dbReference type="EMBL" id="KAK5947742.1"/>
    </source>
</evidence>
<sequence>MKALLNVTWWIMTVLAATSATVSLPHFGGAGPQVDDVRVVLTSTGWFEVMATGVLMTSADLLTANVTDVNETHAGVSLWKPAASSTTGPPEAVTVATIKRPWSSESPSAWPAALYDAFHALYTSRLEQSTMTDGDSTILNASQLFHAVYGQAVVAQCATTITDQLLLVQHNTATGPVVEAVTHTDIAADTVQHVYQMSGHIEVADSRRSSWWADCKFFVLARRRDLSEMSTGRWSLTLASRLGPHNG</sequence>
<dbReference type="AlphaFoldDB" id="A0AAN8ED98"/>
<comment type="caution">
    <text evidence="2">The sequence shown here is derived from an EMBL/GenBank/DDBJ whole genome shotgun (WGS) entry which is preliminary data.</text>
</comment>
<name>A0AAN8ED98_9EURO</name>
<gene>
    <name evidence="2" type="ORF">OHC33_011230</name>
</gene>
<organism evidence="2 3">
    <name type="scientific">Knufia fluminis</name>
    <dbReference type="NCBI Taxonomy" id="191047"/>
    <lineage>
        <taxon>Eukaryota</taxon>
        <taxon>Fungi</taxon>
        <taxon>Dikarya</taxon>
        <taxon>Ascomycota</taxon>
        <taxon>Pezizomycotina</taxon>
        <taxon>Eurotiomycetes</taxon>
        <taxon>Chaetothyriomycetidae</taxon>
        <taxon>Chaetothyriales</taxon>
        <taxon>Trichomeriaceae</taxon>
        <taxon>Knufia</taxon>
    </lineage>
</organism>
<keyword evidence="1" id="KW-0732">Signal</keyword>
<proteinExistence type="predicted"/>
<dbReference type="EMBL" id="JAKLMC020000075">
    <property type="protein sequence ID" value="KAK5947742.1"/>
    <property type="molecule type" value="Genomic_DNA"/>
</dbReference>
<evidence type="ECO:0000256" key="1">
    <source>
        <dbReference type="SAM" id="SignalP"/>
    </source>
</evidence>
<protein>
    <submittedName>
        <fullName evidence="2">Uncharacterized protein</fullName>
    </submittedName>
</protein>